<accession>A8FWV9</accession>
<name>A8FWV9_SHESH</name>
<dbReference type="HOGENOM" id="CLU_1721102_0_0_6"/>
<dbReference type="eggNOG" id="ENOG502ZEV9">
    <property type="taxonomic scope" value="Bacteria"/>
</dbReference>
<reference evidence="1 2" key="1">
    <citation type="submission" date="2007-08" db="EMBL/GenBank/DDBJ databases">
        <title>Complete sequence of Shewanella sediminis HAW-EB3.</title>
        <authorList>
            <consortium name="US DOE Joint Genome Institute"/>
            <person name="Copeland A."/>
            <person name="Lucas S."/>
            <person name="Lapidus A."/>
            <person name="Barry K."/>
            <person name="Glavina del Rio T."/>
            <person name="Dalin E."/>
            <person name="Tice H."/>
            <person name="Pitluck S."/>
            <person name="Chertkov O."/>
            <person name="Brettin T."/>
            <person name="Bruce D."/>
            <person name="Detter J.C."/>
            <person name="Han C."/>
            <person name="Schmutz J."/>
            <person name="Larimer F."/>
            <person name="Land M."/>
            <person name="Hauser L."/>
            <person name="Kyrpides N."/>
            <person name="Kim E."/>
            <person name="Zhao J.-S."/>
            <person name="Richardson P."/>
        </authorList>
    </citation>
    <scope>NUCLEOTIDE SEQUENCE [LARGE SCALE GENOMIC DNA]</scope>
    <source>
        <strain evidence="1 2">HAW-EB3</strain>
    </source>
</reference>
<dbReference type="STRING" id="425104.Ssed_2725"/>
<dbReference type="AlphaFoldDB" id="A8FWV9"/>
<evidence type="ECO:0000313" key="1">
    <source>
        <dbReference type="EMBL" id="ABV37332.1"/>
    </source>
</evidence>
<dbReference type="KEGG" id="sse:Ssed_2725"/>
<dbReference type="Proteomes" id="UP000002015">
    <property type="component" value="Chromosome"/>
</dbReference>
<protein>
    <submittedName>
        <fullName evidence="1">Uncharacterized protein</fullName>
    </submittedName>
</protein>
<sequence length="152" mass="17385">MQFGNTIELSSGKVRLGKVYRETLTSSYEVTFNDDEGPSTAVNANTKELYSSAYDDLVSMIEKINKQKEKNKEDPLSIESVTWVKDAKIRLVTKVTYQSEFQPAFVLTIDQTTIEHDADIENAKNISEYLTDLKSYSKKMVSTYEQRNSFIK</sequence>
<keyword evidence="2" id="KW-1185">Reference proteome</keyword>
<proteinExistence type="predicted"/>
<evidence type="ECO:0000313" key="2">
    <source>
        <dbReference type="Proteomes" id="UP000002015"/>
    </source>
</evidence>
<organism evidence="1 2">
    <name type="scientific">Shewanella sediminis (strain HAW-EB3)</name>
    <dbReference type="NCBI Taxonomy" id="425104"/>
    <lineage>
        <taxon>Bacteria</taxon>
        <taxon>Pseudomonadati</taxon>
        <taxon>Pseudomonadota</taxon>
        <taxon>Gammaproteobacteria</taxon>
        <taxon>Alteromonadales</taxon>
        <taxon>Shewanellaceae</taxon>
        <taxon>Shewanella</taxon>
    </lineage>
</organism>
<gene>
    <name evidence="1" type="ordered locus">Ssed_2725</name>
</gene>
<dbReference type="EMBL" id="CP000821">
    <property type="protein sequence ID" value="ABV37332.1"/>
    <property type="molecule type" value="Genomic_DNA"/>
</dbReference>